<sequence length="110" mass="12571">MAEETPEYVFFWKVDEEHGYLSQWYLSPFKASVTIDAKAEVCEFLTAEHWMMVHKALLFGDSAIAREILAMPAGSKNMAAVKSLGRKVKNFDEETWTRERAESQAREHGG</sequence>
<dbReference type="InterPro" id="IPR012816">
    <property type="entry name" value="NADAR"/>
</dbReference>
<dbReference type="Proteomes" id="UP001213000">
    <property type="component" value="Unassembled WGS sequence"/>
</dbReference>
<reference evidence="2" key="1">
    <citation type="submission" date="2022-07" db="EMBL/GenBank/DDBJ databases">
        <title>Genome Sequence of Leucocoprinus birnbaumii.</title>
        <authorList>
            <person name="Buettner E."/>
        </authorList>
    </citation>
    <scope>NUCLEOTIDE SEQUENCE</scope>
    <source>
        <strain evidence="2">VT141</strain>
    </source>
</reference>
<protein>
    <recommendedName>
        <fullName evidence="1">NADAR domain-containing protein</fullName>
    </recommendedName>
</protein>
<comment type="caution">
    <text evidence="2">The sequence shown here is derived from an EMBL/GenBank/DDBJ whole genome shotgun (WGS) entry which is preliminary data.</text>
</comment>
<dbReference type="CDD" id="cd15457">
    <property type="entry name" value="NADAR"/>
    <property type="match status" value="1"/>
</dbReference>
<feature type="domain" description="NADAR" evidence="1">
    <location>
        <begin position="10"/>
        <end position="101"/>
    </location>
</feature>
<dbReference type="EMBL" id="JANIEX010000881">
    <property type="protein sequence ID" value="KAJ3562342.1"/>
    <property type="molecule type" value="Genomic_DNA"/>
</dbReference>
<name>A0AAD5VKG2_9AGAR</name>
<dbReference type="Gene3D" id="1.10.357.40">
    <property type="entry name" value="YbiA-like"/>
    <property type="match status" value="1"/>
</dbReference>
<dbReference type="InterPro" id="IPR037238">
    <property type="entry name" value="YbiA-like_sf"/>
</dbReference>
<dbReference type="AlphaFoldDB" id="A0AAD5VKG2"/>
<accession>A0AAD5VKG2</accession>
<proteinExistence type="predicted"/>
<evidence type="ECO:0000313" key="2">
    <source>
        <dbReference type="EMBL" id="KAJ3562342.1"/>
    </source>
</evidence>
<keyword evidence="3" id="KW-1185">Reference proteome</keyword>
<dbReference type="Pfam" id="PF08719">
    <property type="entry name" value="NADAR"/>
    <property type="match status" value="1"/>
</dbReference>
<organism evidence="2 3">
    <name type="scientific">Leucocoprinus birnbaumii</name>
    <dbReference type="NCBI Taxonomy" id="56174"/>
    <lineage>
        <taxon>Eukaryota</taxon>
        <taxon>Fungi</taxon>
        <taxon>Dikarya</taxon>
        <taxon>Basidiomycota</taxon>
        <taxon>Agaricomycotina</taxon>
        <taxon>Agaricomycetes</taxon>
        <taxon>Agaricomycetidae</taxon>
        <taxon>Agaricales</taxon>
        <taxon>Agaricineae</taxon>
        <taxon>Agaricaceae</taxon>
        <taxon>Leucocoprinus</taxon>
    </lineage>
</organism>
<gene>
    <name evidence="2" type="ORF">NP233_g9633</name>
</gene>
<evidence type="ECO:0000313" key="3">
    <source>
        <dbReference type="Proteomes" id="UP001213000"/>
    </source>
</evidence>
<evidence type="ECO:0000259" key="1">
    <source>
        <dbReference type="Pfam" id="PF08719"/>
    </source>
</evidence>
<dbReference type="SUPFAM" id="SSF143990">
    <property type="entry name" value="YbiA-like"/>
    <property type="match status" value="1"/>
</dbReference>